<dbReference type="EMBL" id="JBFTWV010000179">
    <property type="protein sequence ID" value="KAL2784459.1"/>
    <property type="molecule type" value="Genomic_DNA"/>
</dbReference>
<accession>A0ABR4FMI7</accession>
<comment type="caution">
    <text evidence="2">The sequence shown here is derived from an EMBL/GenBank/DDBJ whole genome shotgun (WGS) entry which is preliminary data.</text>
</comment>
<sequence>MPSRLRERAAGSRVLFHVTSRANSSQMLRSSARYAVSIEKATHGLIRIQRCSLCVLLALGFISGLVMCVSIEYLGFSPKCDGHGAAEDPPYR</sequence>
<evidence type="ECO:0000313" key="2">
    <source>
        <dbReference type="EMBL" id="KAL2784459.1"/>
    </source>
</evidence>
<dbReference type="Proteomes" id="UP001610563">
    <property type="component" value="Unassembled WGS sequence"/>
</dbReference>
<name>A0ABR4FMI7_9EURO</name>
<keyword evidence="1" id="KW-0812">Transmembrane</keyword>
<keyword evidence="1" id="KW-1133">Transmembrane helix</keyword>
<evidence type="ECO:0000313" key="3">
    <source>
        <dbReference type="Proteomes" id="UP001610563"/>
    </source>
</evidence>
<evidence type="ECO:0000256" key="1">
    <source>
        <dbReference type="SAM" id="Phobius"/>
    </source>
</evidence>
<protein>
    <submittedName>
        <fullName evidence="2">Uncharacterized protein</fullName>
    </submittedName>
</protein>
<organism evidence="2 3">
    <name type="scientific">Aspergillus keveii</name>
    <dbReference type="NCBI Taxonomy" id="714993"/>
    <lineage>
        <taxon>Eukaryota</taxon>
        <taxon>Fungi</taxon>
        <taxon>Dikarya</taxon>
        <taxon>Ascomycota</taxon>
        <taxon>Pezizomycotina</taxon>
        <taxon>Eurotiomycetes</taxon>
        <taxon>Eurotiomycetidae</taxon>
        <taxon>Eurotiales</taxon>
        <taxon>Aspergillaceae</taxon>
        <taxon>Aspergillus</taxon>
        <taxon>Aspergillus subgen. Nidulantes</taxon>
    </lineage>
</organism>
<gene>
    <name evidence="2" type="ORF">BJX66DRAFT_316629</name>
</gene>
<keyword evidence="1" id="KW-0472">Membrane</keyword>
<feature type="transmembrane region" description="Helical" evidence="1">
    <location>
        <begin position="53"/>
        <end position="74"/>
    </location>
</feature>
<reference evidence="2 3" key="1">
    <citation type="submission" date="2024-07" db="EMBL/GenBank/DDBJ databases">
        <title>Section-level genome sequencing and comparative genomics of Aspergillus sections Usti and Cavernicolus.</title>
        <authorList>
            <consortium name="Lawrence Berkeley National Laboratory"/>
            <person name="Nybo J.L."/>
            <person name="Vesth T.C."/>
            <person name="Theobald S."/>
            <person name="Frisvad J.C."/>
            <person name="Larsen T.O."/>
            <person name="Kjaerboelling I."/>
            <person name="Rothschild-Mancinelli K."/>
            <person name="Lyhne E.K."/>
            <person name="Kogle M.E."/>
            <person name="Barry K."/>
            <person name="Clum A."/>
            <person name="Na H."/>
            <person name="Ledsgaard L."/>
            <person name="Lin J."/>
            <person name="Lipzen A."/>
            <person name="Kuo A."/>
            <person name="Riley R."/>
            <person name="Mondo S."/>
            <person name="Labutti K."/>
            <person name="Haridas S."/>
            <person name="Pangalinan J."/>
            <person name="Salamov A.A."/>
            <person name="Simmons B.A."/>
            <person name="Magnuson J.K."/>
            <person name="Chen J."/>
            <person name="Drula E."/>
            <person name="Henrissat B."/>
            <person name="Wiebenga A."/>
            <person name="Lubbers R.J."/>
            <person name="Gomes A.C."/>
            <person name="Makela M.R."/>
            <person name="Stajich J."/>
            <person name="Grigoriev I.V."/>
            <person name="Mortensen U.H."/>
            <person name="De Vries R.P."/>
            <person name="Baker S.E."/>
            <person name="Andersen M.R."/>
        </authorList>
    </citation>
    <scope>NUCLEOTIDE SEQUENCE [LARGE SCALE GENOMIC DNA]</scope>
    <source>
        <strain evidence="2 3">CBS 209.92</strain>
    </source>
</reference>
<keyword evidence="3" id="KW-1185">Reference proteome</keyword>
<proteinExistence type="predicted"/>